<evidence type="ECO:0000259" key="6">
    <source>
        <dbReference type="PROSITE" id="PS50893"/>
    </source>
</evidence>
<dbReference type="InterPro" id="IPR003439">
    <property type="entry name" value="ABC_transporter-like_ATP-bd"/>
</dbReference>
<accession>A0ABS8YZJ8</accession>
<dbReference type="Pfam" id="PF08352">
    <property type="entry name" value="oligo_HPY"/>
    <property type="match status" value="1"/>
</dbReference>
<dbReference type="InterPro" id="IPR017871">
    <property type="entry name" value="ABC_transporter-like_CS"/>
</dbReference>
<comment type="caution">
    <text evidence="7">The sequence shown here is derived from an EMBL/GenBank/DDBJ whole genome shotgun (WGS) entry which is preliminary data.</text>
</comment>
<name>A0ABS8YZJ8_9RHOB</name>
<evidence type="ECO:0000256" key="2">
    <source>
        <dbReference type="ARBA" id="ARBA00005417"/>
    </source>
</evidence>
<gene>
    <name evidence="7" type="ORF">LZA78_06370</name>
</gene>
<keyword evidence="4" id="KW-0547">Nucleotide-binding</keyword>
<dbReference type="CDD" id="cd03257">
    <property type="entry name" value="ABC_NikE_OppD_transporters"/>
    <property type="match status" value="1"/>
</dbReference>
<protein>
    <submittedName>
        <fullName evidence="7">ABC transporter ATP-binding protein</fullName>
    </submittedName>
</protein>
<dbReference type="SUPFAM" id="SSF52540">
    <property type="entry name" value="P-loop containing nucleoside triphosphate hydrolases"/>
    <property type="match status" value="1"/>
</dbReference>
<evidence type="ECO:0000256" key="5">
    <source>
        <dbReference type="ARBA" id="ARBA00022840"/>
    </source>
</evidence>
<keyword evidence="8" id="KW-1185">Reference proteome</keyword>
<sequence>MKLVELSGVTRSFASGRRARVLAVDNVSFSINRGESVGLVGESGSGKSTLSRLICGLTPAEDGEIRLNGKPITAPSRAVQMVFQSADEALNPAFTIARNIAVGLGLSNAGALPEVRSVAAKVGLPPELLPRLPHQLSGGQQARAGIARALIAQPELLLLDEPTAALDVSVQALVLRLIDRLRTETGCATLLVSHDLDVVRLMCTRVLVMYRGRIVEAGPVNQIIEAPRHPYTRLLVSATPGRNQGDRMTLPSTAPHADTEACHFRDRCPMATDICAQSRPKLDDMAPGHAVACHHSSSAAPQISGSGAC</sequence>
<dbReference type="InterPro" id="IPR013563">
    <property type="entry name" value="Oligopep_ABC_C"/>
</dbReference>
<dbReference type="InterPro" id="IPR003593">
    <property type="entry name" value="AAA+_ATPase"/>
</dbReference>
<dbReference type="InterPro" id="IPR027417">
    <property type="entry name" value="P-loop_NTPase"/>
</dbReference>
<evidence type="ECO:0000313" key="8">
    <source>
        <dbReference type="Proteomes" id="UP001521181"/>
    </source>
</evidence>
<dbReference type="RefSeq" id="WP_233676094.1">
    <property type="nucleotide sequence ID" value="NZ_JAJUOS010000003.1"/>
</dbReference>
<dbReference type="PROSITE" id="PS50893">
    <property type="entry name" value="ABC_TRANSPORTER_2"/>
    <property type="match status" value="1"/>
</dbReference>
<evidence type="ECO:0000256" key="3">
    <source>
        <dbReference type="ARBA" id="ARBA00022448"/>
    </source>
</evidence>
<dbReference type="PANTHER" id="PTHR43776">
    <property type="entry name" value="TRANSPORT ATP-BINDING PROTEIN"/>
    <property type="match status" value="1"/>
</dbReference>
<feature type="domain" description="ABC transporter" evidence="6">
    <location>
        <begin position="4"/>
        <end position="236"/>
    </location>
</feature>
<dbReference type="InterPro" id="IPR050319">
    <property type="entry name" value="ABC_transp_ATP-bind"/>
</dbReference>
<organism evidence="7 8">
    <name type="scientific">Rhodobacter flavimaris</name>
    <dbReference type="NCBI Taxonomy" id="2907145"/>
    <lineage>
        <taxon>Bacteria</taxon>
        <taxon>Pseudomonadati</taxon>
        <taxon>Pseudomonadota</taxon>
        <taxon>Alphaproteobacteria</taxon>
        <taxon>Rhodobacterales</taxon>
        <taxon>Rhodobacter group</taxon>
        <taxon>Rhodobacter</taxon>
    </lineage>
</organism>
<evidence type="ECO:0000256" key="4">
    <source>
        <dbReference type="ARBA" id="ARBA00022741"/>
    </source>
</evidence>
<comment type="subcellular location">
    <subcellularLocation>
        <location evidence="1">Cell inner membrane</location>
        <topology evidence="1">Peripheral membrane protein</topology>
    </subcellularLocation>
</comment>
<dbReference type="SMART" id="SM00382">
    <property type="entry name" value="AAA"/>
    <property type="match status" value="1"/>
</dbReference>
<dbReference type="PROSITE" id="PS00211">
    <property type="entry name" value="ABC_TRANSPORTER_1"/>
    <property type="match status" value="1"/>
</dbReference>
<evidence type="ECO:0000313" key="7">
    <source>
        <dbReference type="EMBL" id="MCE5973100.1"/>
    </source>
</evidence>
<dbReference type="PANTHER" id="PTHR43776:SF7">
    <property type="entry name" value="D,D-DIPEPTIDE TRANSPORT ATP-BINDING PROTEIN DDPF-RELATED"/>
    <property type="match status" value="1"/>
</dbReference>
<keyword evidence="5 7" id="KW-0067">ATP-binding</keyword>
<keyword evidence="3" id="KW-0813">Transport</keyword>
<dbReference type="GO" id="GO:0005524">
    <property type="term" value="F:ATP binding"/>
    <property type="evidence" value="ECO:0007669"/>
    <property type="project" value="UniProtKB-KW"/>
</dbReference>
<proteinExistence type="inferred from homology"/>
<dbReference type="Gene3D" id="3.40.50.300">
    <property type="entry name" value="P-loop containing nucleotide triphosphate hydrolases"/>
    <property type="match status" value="1"/>
</dbReference>
<reference evidence="7 8" key="1">
    <citation type="submission" date="2021-12" db="EMBL/GenBank/DDBJ databases">
        <title>Sinirhodobacter sp. WL0062 is a bacterium isolated from seawater.</title>
        <authorList>
            <person name="Wang L."/>
            <person name="He W."/>
            <person name="Zhang D.-F."/>
        </authorList>
    </citation>
    <scope>NUCLEOTIDE SEQUENCE [LARGE SCALE GENOMIC DNA]</scope>
    <source>
        <strain evidence="7 8">WL0062</strain>
    </source>
</reference>
<dbReference type="NCBIfam" id="TIGR01727">
    <property type="entry name" value="oligo_HPY"/>
    <property type="match status" value="1"/>
</dbReference>
<evidence type="ECO:0000256" key="1">
    <source>
        <dbReference type="ARBA" id="ARBA00004417"/>
    </source>
</evidence>
<dbReference type="Pfam" id="PF00005">
    <property type="entry name" value="ABC_tran"/>
    <property type="match status" value="1"/>
</dbReference>
<comment type="similarity">
    <text evidence="2">Belongs to the ABC transporter superfamily.</text>
</comment>
<dbReference type="EMBL" id="JAJUOS010000003">
    <property type="protein sequence ID" value="MCE5973100.1"/>
    <property type="molecule type" value="Genomic_DNA"/>
</dbReference>
<dbReference type="Proteomes" id="UP001521181">
    <property type="component" value="Unassembled WGS sequence"/>
</dbReference>